<keyword evidence="1" id="KW-1133">Transmembrane helix</keyword>
<protein>
    <submittedName>
        <fullName evidence="2">Uncharacterized protein</fullName>
    </submittedName>
</protein>
<feature type="transmembrane region" description="Helical" evidence="1">
    <location>
        <begin position="9"/>
        <end position="27"/>
    </location>
</feature>
<evidence type="ECO:0000313" key="2">
    <source>
        <dbReference type="EMBL" id="EDO9682744.1"/>
    </source>
</evidence>
<name>A0A6F9JAS1_CAMFE</name>
<proteinExistence type="predicted"/>
<dbReference type="EMBL" id="AANITE010000012">
    <property type="protein sequence ID" value="EDO9682744.1"/>
    <property type="molecule type" value="Genomic_DNA"/>
</dbReference>
<feature type="transmembrane region" description="Helical" evidence="1">
    <location>
        <begin position="39"/>
        <end position="65"/>
    </location>
</feature>
<dbReference type="AlphaFoldDB" id="A0A6F9JAS1"/>
<evidence type="ECO:0000256" key="1">
    <source>
        <dbReference type="SAM" id="Phobius"/>
    </source>
</evidence>
<organism evidence="2">
    <name type="scientific">Campylobacter fetus</name>
    <dbReference type="NCBI Taxonomy" id="196"/>
    <lineage>
        <taxon>Bacteria</taxon>
        <taxon>Pseudomonadati</taxon>
        <taxon>Campylobacterota</taxon>
        <taxon>Epsilonproteobacteria</taxon>
        <taxon>Campylobacterales</taxon>
        <taxon>Campylobacteraceae</taxon>
        <taxon>Campylobacter</taxon>
    </lineage>
</organism>
<accession>A0A6F9JAS1</accession>
<comment type="caution">
    <text evidence="2">The sequence shown here is derived from an EMBL/GenBank/DDBJ whole genome shotgun (WGS) entry which is preliminary data.</text>
</comment>
<keyword evidence="1" id="KW-0472">Membrane</keyword>
<keyword evidence="1" id="KW-0812">Transmembrane</keyword>
<reference evidence="2" key="1">
    <citation type="submission" date="2019-12" db="EMBL/GenBank/DDBJ databases">
        <authorList>
            <consortium name="PulseNet: The National Subtyping Network for Foodborne Disease Surveillance"/>
            <person name="Tarr C.L."/>
            <person name="Trees E."/>
            <person name="Katz L.S."/>
            <person name="Carleton-Romer H.A."/>
            <person name="Stroika S."/>
            <person name="Kucerova Z."/>
            <person name="Roache K.F."/>
            <person name="Sabol A.L."/>
            <person name="Besser J."/>
            <person name="Gerner-Smidt P."/>
        </authorList>
    </citation>
    <scope>NUCLEOTIDE SEQUENCE</scope>
    <source>
        <strain evidence="2">PNUSAC014016</strain>
    </source>
</reference>
<gene>
    <name evidence="2" type="ORF">GPS25_08640</name>
</gene>
<sequence length="66" mass="7494">MQDFFNKNYLKILIPLPYFSLLLYLFTERIDNGDSAQEALAVVLNSAPTFTVLYVAALVVIFFMVA</sequence>